<accession>A0A371D122</accession>
<name>A0A371D122_9APHY</name>
<keyword evidence="2" id="KW-1185">Reference proteome</keyword>
<dbReference type="AlphaFoldDB" id="A0A371D122"/>
<dbReference type="EMBL" id="KZ857429">
    <property type="protein sequence ID" value="RDX46223.1"/>
    <property type="molecule type" value="Genomic_DNA"/>
</dbReference>
<evidence type="ECO:0000313" key="1">
    <source>
        <dbReference type="EMBL" id="RDX46223.1"/>
    </source>
</evidence>
<proteinExistence type="predicted"/>
<sequence length="216" mass="22884">MSVTGGAIVNAVYVNDLFLSTLLGTNAVEDSTTDHTTVSDGGEVSQRIPDWVLALRRMDFATFGRRPESVRPLAGSVELDVASAYAVVSQVNGNLLDNDDLPALESVAGSSDDDDDDVAGLHTVSGYVPDDDHADYGYQEMTDIGWDSSAAQAEICPATSWAEVSFNEPVARKFSIVVDTSSTVSYIVEMQGPEIFNASLFASNISEPTAPVVVPA</sequence>
<organism evidence="1 2">
    <name type="scientific">Lentinus brumalis</name>
    <dbReference type="NCBI Taxonomy" id="2498619"/>
    <lineage>
        <taxon>Eukaryota</taxon>
        <taxon>Fungi</taxon>
        <taxon>Dikarya</taxon>
        <taxon>Basidiomycota</taxon>
        <taxon>Agaricomycotina</taxon>
        <taxon>Agaricomycetes</taxon>
        <taxon>Polyporales</taxon>
        <taxon>Polyporaceae</taxon>
        <taxon>Lentinus</taxon>
    </lineage>
</organism>
<evidence type="ECO:0000313" key="2">
    <source>
        <dbReference type="Proteomes" id="UP000256964"/>
    </source>
</evidence>
<gene>
    <name evidence="1" type="ORF">OH76DRAFT_1420296</name>
</gene>
<reference evidence="1 2" key="1">
    <citation type="journal article" date="2018" name="Biotechnol. Biofuels">
        <title>Integrative visual omics of the white-rot fungus Polyporus brumalis exposes the biotechnological potential of its oxidative enzymes for delignifying raw plant biomass.</title>
        <authorList>
            <person name="Miyauchi S."/>
            <person name="Rancon A."/>
            <person name="Drula E."/>
            <person name="Hage H."/>
            <person name="Chaduli D."/>
            <person name="Favel A."/>
            <person name="Grisel S."/>
            <person name="Henrissat B."/>
            <person name="Herpoel-Gimbert I."/>
            <person name="Ruiz-Duenas F.J."/>
            <person name="Chevret D."/>
            <person name="Hainaut M."/>
            <person name="Lin J."/>
            <person name="Wang M."/>
            <person name="Pangilinan J."/>
            <person name="Lipzen A."/>
            <person name="Lesage-Meessen L."/>
            <person name="Navarro D."/>
            <person name="Riley R."/>
            <person name="Grigoriev I.V."/>
            <person name="Zhou S."/>
            <person name="Raouche S."/>
            <person name="Rosso M.N."/>
        </authorList>
    </citation>
    <scope>NUCLEOTIDE SEQUENCE [LARGE SCALE GENOMIC DNA]</scope>
    <source>
        <strain evidence="1 2">BRFM 1820</strain>
    </source>
</reference>
<dbReference type="Proteomes" id="UP000256964">
    <property type="component" value="Unassembled WGS sequence"/>
</dbReference>
<protein>
    <submittedName>
        <fullName evidence="1">Uncharacterized protein</fullName>
    </submittedName>
</protein>